<dbReference type="EMBL" id="CAJNON010000749">
    <property type="protein sequence ID" value="CAF1369193.1"/>
    <property type="molecule type" value="Genomic_DNA"/>
</dbReference>
<dbReference type="Proteomes" id="UP000663881">
    <property type="component" value="Unassembled WGS sequence"/>
</dbReference>
<reference evidence="1" key="1">
    <citation type="submission" date="2021-02" db="EMBL/GenBank/DDBJ databases">
        <authorList>
            <person name="Nowell W R."/>
        </authorList>
    </citation>
    <scope>NUCLEOTIDE SEQUENCE</scope>
</reference>
<sequence length="87" mass="10498">MNILLLFQNLHFQDQQLYKQFLKATNSIRIYCSHYFNETFSQFHVLLRIKSHQLICQQISPNLKYFEDSPDYPKRPICACRSYIYGS</sequence>
<evidence type="ECO:0000313" key="3">
    <source>
        <dbReference type="Proteomes" id="UP000663891"/>
    </source>
</evidence>
<dbReference type="AlphaFoldDB" id="A0A815IID6"/>
<accession>A0A815IID6</accession>
<proteinExistence type="predicted"/>
<dbReference type="EMBL" id="CAJOAY010002944">
    <property type="protein sequence ID" value="CAF3990978.1"/>
    <property type="molecule type" value="Genomic_DNA"/>
</dbReference>
<protein>
    <submittedName>
        <fullName evidence="1">Uncharacterized protein</fullName>
    </submittedName>
</protein>
<dbReference type="Proteomes" id="UP000663891">
    <property type="component" value="Unassembled WGS sequence"/>
</dbReference>
<evidence type="ECO:0000313" key="2">
    <source>
        <dbReference type="EMBL" id="CAF3990978.1"/>
    </source>
</evidence>
<organism evidence="1 3">
    <name type="scientific">Adineta steineri</name>
    <dbReference type="NCBI Taxonomy" id="433720"/>
    <lineage>
        <taxon>Eukaryota</taxon>
        <taxon>Metazoa</taxon>
        <taxon>Spiralia</taxon>
        <taxon>Gnathifera</taxon>
        <taxon>Rotifera</taxon>
        <taxon>Eurotatoria</taxon>
        <taxon>Bdelloidea</taxon>
        <taxon>Adinetida</taxon>
        <taxon>Adinetidae</taxon>
        <taxon>Adineta</taxon>
    </lineage>
</organism>
<name>A0A815IID6_9BILA</name>
<evidence type="ECO:0000313" key="1">
    <source>
        <dbReference type="EMBL" id="CAF1369193.1"/>
    </source>
</evidence>
<gene>
    <name evidence="2" type="ORF">OKA104_LOCUS29211</name>
    <name evidence="1" type="ORF">VCS650_LOCUS34761</name>
</gene>
<comment type="caution">
    <text evidence="1">The sequence shown here is derived from an EMBL/GenBank/DDBJ whole genome shotgun (WGS) entry which is preliminary data.</text>
</comment>